<keyword evidence="3" id="KW-0611">Plant defense</keyword>
<feature type="non-terminal residue" evidence="7">
    <location>
        <position position="1"/>
    </location>
</feature>
<dbReference type="EMBL" id="JBJKTR010000016">
    <property type="protein sequence ID" value="KAL3339176.1"/>
    <property type="molecule type" value="Genomic_DNA"/>
</dbReference>
<sequence length="352" mass="38803">VRFIFSSQIASKLSNFNFFTLILYGVLTLATPDFTGAQTGVCYGRLGNGLPSPADVVSLCNRNNIRRMRIYEPDQLTLQALRGSNIEVMLGVPNTDLENAAASQDNANTWIQNNVKNYDNVQFRYIAVGNEVSPFNENSKYVPVLFNAIRNIQTTISGAGLGNQIKVSTAIETGLTTDTSPPSNGRFKDDVPRFIEPIINFLVMNRAPLLVNLYPYFAVVDNPVIKLEYALFTSPEVVVNDNGRGYKNLFDAILDATYSSLEKAGGSSLQIVVSESGWPSAGAGQLTSIDNARTYNNNLIQHVKGGSPKRPSGPIETYIFDLFDEDQKNPEIEKHCGLYSANMQPKYQISFN</sequence>
<dbReference type="Gene3D" id="3.20.20.80">
    <property type="entry name" value="Glycosidases"/>
    <property type="match status" value="1"/>
</dbReference>
<evidence type="ECO:0008006" key="9">
    <source>
        <dbReference type="Google" id="ProtNLM"/>
    </source>
</evidence>
<comment type="similarity">
    <text evidence="1 5">Belongs to the glycosyl hydrolase 17 family.</text>
</comment>
<evidence type="ECO:0000256" key="2">
    <source>
        <dbReference type="ARBA" id="ARBA00022801"/>
    </source>
</evidence>
<dbReference type="Pfam" id="PF00332">
    <property type="entry name" value="Glyco_hydro_17"/>
    <property type="match status" value="1"/>
</dbReference>
<dbReference type="InterPro" id="IPR000490">
    <property type="entry name" value="Glyco_hydro_17"/>
</dbReference>
<reference evidence="7 8" key="1">
    <citation type="submission" date="2024-05" db="EMBL/GenBank/DDBJ databases">
        <title>De novo assembly of an allotetraploid wild potato.</title>
        <authorList>
            <person name="Hosaka A.J."/>
        </authorList>
    </citation>
    <scope>NUCLEOTIDE SEQUENCE [LARGE SCALE GENOMIC DNA]</scope>
    <source>
        <tissue evidence="7">Young leaves</tissue>
    </source>
</reference>
<evidence type="ECO:0000313" key="7">
    <source>
        <dbReference type="EMBL" id="KAL3339176.1"/>
    </source>
</evidence>
<dbReference type="InterPro" id="IPR017853">
    <property type="entry name" value="GH"/>
</dbReference>
<evidence type="ECO:0000256" key="1">
    <source>
        <dbReference type="ARBA" id="ARBA00008773"/>
    </source>
</evidence>
<keyword evidence="4 6" id="KW-0326">Glycosidase</keyword>
<dbReference type="Proteomes" id="UP001627284">
    <property type="component" value="Unassembled WGS sequence"/>
</dbReference>
<accession>A0ABD2S6E6</accession>
<dbReference type="PANTHER" id="PTHR32227">
    <property type="entry name" value="GLUCAN ENDO-1,3-BETA-GLUCOSIDASE BG1-RELATED-RELATED"/>
    <property type="match status" value="1"/>
</dbReference>
<keyword evidence="2 6" id="KW-0378">Hydrolase</keyword>
<dbReference type="GO" id="GO:0006952">
    <property type="term" value="P:defense response"/>
    <property type="evidence" value="ECO:0007669"/>
    <property type="project" value="UniProtKB-KW"/>
</dbReference>
<evidence type="ECO:0000256" key="4">
    <source>
        <dbReference type="ARBA" id="ARBA00023295"/>
    </source>
</evidence>
<evidence type="ECO:0000256" key="5">
    <source>
        <dbReference type="RuleBase" id="RU004335"/>
    </source>
</evidence>
<evidence type="ECO:0000313" key="8">
    <source>
        <dbReference type="Proteomes" id="UP001627284"/>
    </source>
</evidence>
<evidence type="ECO:0000256" key="3">
    <source>
        <dbReference type="ARBA" id="ARBA00022821"/>
    </source>
</evidence>
<name>A0ABD2S6E6_9SOLN</name>
<dbReference type="SUPFAM" id="SSF51445">
    <property type="entry name" value="(Trans)glycosidases"/>
    <property type="match status" value="1"/>
</dbReference>
<organism evidence="7 8">
    <name type="scientific">Solanum stoloniferum</name>
    <dbReference type="NCBI Taxonomy" id="62892"/>
    <lineage>
        <taxon>Eukaryota</taxon>
        <taxon>Viridiplantae</taxon>
        <taxon>Streptophyta</taxon>
        <taxon>Embryophyta</taxon>
        <taxon>Tracheophyta</taxon>
        <taxon>Spermatophyta</taxon>
        <taxon>Magnoliopsida</taxon>
        <taxon>eudicotyledons</taxon>
        <taxon>Gunneridae</taxon>
        <taxon>Pentapetalae</taxon>
        <taxon>asterids</taxon>
        <taxon>lamiids</taxon>
        <taxon>Solanales</taxon>
        <taxon>Solanaceae</taxon>
        <taxon>Solanoideae</taxon>
        <taxon>Solaneae</taxon>
        <taxon>Solanum</taxon>
    </lineage>
</organism>
<gene>
    <name evidence="7" type="ORF">AABB24_028021</name>
</gene>
<keyword evidence="8" id="KW-1185">Reference proteome</keyword>
<dbReference type="AlphaFoldDB" id="A0ABD2S6E6"/>
<dbReference type="InterPro" id="IPR044965">
    <property type="entry name" value="Glyco_hydro_17_plant"/>
</dbReference>
<proteinExistence type="inferred from homology"/>
<dbReference type="FunFam" id="3.20.20.80:FF:000010">
    <property type="entry name" value="glucan endo-1,3-beta-glucosidase, basic"/>
    <property type="match status" value="1"/>
</dbReference>
<evidence type="ECO:0000256" key="6">
    <source>
        <dbReference type="RuleBase" id="RU004336"/>
    </source>
</evidence>
<dbReference type="GO" id="GO:0016798">
    <property type="term" value="F:hydrolase activity, acting on glycosyl bonds"/>
    <property type="evidence" value="ECO:0007669"/>
    <property type="project" value="UniProtKB-KW"/>
</dbReference>
<dbReference type="PROSITE" id="PS00587">
    <property type="entry name" value="GLYCOSYL_HYDROL_F17"/>
    <property type="match status" value="1"/>
</dbReference>
<protein>
    <recommendedName>
        <fullName evidence="9">Glucan endo-1,3-beta-D-glucosidase</fullName>
    </recommendedName>
</protein>
<comment type="caution">
    <text evidence="7">The sequence shown here is derived from an EMBL/GenBank/DDBJ whole genome shotgun (WGS) entry which is preliminary data.</text>
</comment>